<feature type="domain" description="Retrovirus-related Pol polyprotein from transposon TNT 1-94-like beta-barrel" evidence="1">
    <location>
        <begin position="46"/>
        <end position="122"/>
    </location>
</feature>
<accession>A0A5C7HKC6</accession>
<sequence length="140" mass="15577">MQGIQMVPIKLNKRKIYKRYDYAHQEEEIPEALAALHIQEGNDTNFYADSGATTHITNDVGKLSSAQTYTGNDFIYVGNGNKLPISRTGNALLRTVHGDFNLKDVLVVPKLTKKLLSVSQLTLDNACTFEFNANGFVIKD</sequence>
<evidence type="ECO:0000313" key="3">
    <source>
        <dbReference type="Proteomes" id="UP000323000"/>
    </source>
</evidence>
<name>A0A5C7HKC6_9ROSI</name>
<organism evidence="2 3">
    <name type="scientific">Acer yangbiense</name>
    <dbReference type="NCBI Taxonomy" id="1000413"/>
    <lineage>
        <taxon>Eukaryota</taxon>
        <taxon>Viridiplantae</taxon>
        <taxon>Streptophyta</taxon>
        <taxon>Embryophyta</taxon>
        <taxon>Tracheophyta</taxon>
        <taxon>Spermatophyta</taxon>
        <taxon>Magnoliopsida</taxon>
        <taxon>eudicotyledons</taxon>
        <taxon>Gunneridae</taxon>
        <taxon>Pentapetalae</taxon>
        <taxon>rosids</taxon>
        <taxon>malvids</taxon>
        <taxon>Sapindales</taxon>
        <taxon>Sapindaceae</taxon>
        <taxon>Hippocastanoideae</taxon>
        <taxon>Acereae</taxon>
        <taxon>Acer</taxon>
    </lineage>
</organism>
<keyword evidence="3" id="KW-1185">Reference proteome</keyword>
<gene>
    <name evidence="2" type="ORF">EZV62_018601</name>
</gene>
<dbReference type="AlphaFoldDB" id="A0A5C7HKC6"/>
<evidence type="ECO:0000259" key="1">
    <source>
        <dbReference type="Pfam" id="PF22936"/>
    </source>
</evidence>
<protein>
    <recommendedName>
        <fullName evidence="1">Retrovirus-related Pol polyprotein from transposon TNT 1-94-like beta-barrel domain-containing protein</fullName>
    </recommendedName>
</protein>
<dbReference type="Proteomes" id="UP000323000">
    <property type="component" value="Chromosome 8"/>
</dbReference>
<dbReference type="OrthoDB" id="1749397at2759"/>
<comment type="caution">
    <text evidence="2">The sequence shown here is derived from an EMBL/GenBank/DDBJ whole genome shotgun (WGS) entry which is preliminary data.</text>
</comment>
<evidence type="ECO:0000313" key="2">
    <source>
        <dbReference type="EMBL" id="TXG57288.1"/>
    </source>
</evidence>
<dbReference type="InterPro" id="IPR054722">
    <property type="entry name" value="PolX-like_BBD"/>
</dbReference>
<dbReference type="EMBL" id="VAHF01000008">
    <property type="protein sequence ID" value="TXG57288.1"/>
    <property type="molecule type" value="Genomic_DNA"/>
</dbReference>
<proteinExistence type="predicted"/>
<reference evidence="3" key="1">
    <citation type="journal article" date="2019" name="Gigascience">
        <title>De novo genome assembly of the endangered Acer yangbiense, a plant species with extremely small populations endemic to Yunnan Province, China.</title>
        <authorList>
            <person name="Yang J."/>
            <person name="Wariss H.M."/>
            <person name="Tao L."/>
            <person name="Zhang R."/>
            <person name="Yun Q."/>
            <person name="Hollingsworth P."/>
            <person name="Dao Z."/>
            <person name="Luo G."/>
            <person name="Guo H."/>
            <person name="Ma Y."/>
            <person name="Sun W."/>
        </authorList>
    </citation>
    <scope>NUCLEOTIDE SEQUENCE [LARGE SCALE GENOMIC DNA]</scope>
    <source>
        <strain evidence="3">cv. Malutang</strain>
    </source>
</reference>
<dbReference type="Pfam" id="PF22936">
    <property type="entry name" value="Pol_BBD"/>
    <property type="match status" value="1"/>
</dbReference>